<evidence type="ECO:0000256" key="3">
    <source>
        <dbReference type="ARBA" id="ARBA00022723"/>
    </source>
</evidence>
<keyword evidence="2 7" id="KW-0349">Heme</keyword>
<dbReference type="GO" id="GO:0020037">
    <property type="term" value="F:heme binding"/>
    <property type="evidence" value="ECO:0007669"/>
    <property type="project" value="InterPro"/>
</dbReference>
<dbReference type="PROSITE" id="PS00086">
    <property type="entry name" value="CYTOCHROME_P450"/>
    <property type="match status" value="1"/>
</dbReference>
<dbReference type="PRINTS" id="PR00385">
    <property type="entry name" value="P450"/>
</dbReference>
<evidence type="ECO:0000256" key="5">
    <source>
        <dbReference type="ARBA" id="ARBA00023004"/>
    </source>
</evidence>
<dbReference type="Gene3D" id="1.10.630.10">
    <property type="entry name" value="Cytochrome P450"/>
    <property type="match status" value="1"/>
</dbReference>
<dbReference type="AlphaFoldDB" id="A0A0S4QZF6"/>
<comment type="similarity">
    <text evidence="1 7">Belongs to the cytochrome P450 family.</text>
</comment>
<dbReference type="PRINTS" id="PR00359">
    <property type="entry name" value="BP450"/>
</dbReference>
<dbReference type="Proteomes" id="UP000198802">
    <property type="component" value="Unassembled WGS sequence"/>
</dbReference>
<dbReference type="PANTHER" id="PTHR46696">
    <property type="entry name" value="P450, PUTATIVE (EUROFUNG)-RELATED"/>
    <property type="match status" value="1"/>
</dbReference>
<dbReference type="PANTHER" id="PTHR46696:SF4">
    <property type="entry name" value="BIOTIN BIOSYNTHESIS CYTOCHROME P450"/>
    <property type="match status" value="1"/>
</dbReference>
<accession>A0A0S4QZF6</accession>
<protein>
    <submittedName>
        <fullName evidence="8">Cytochrome P450</fullName>
    </submittedName>
</protein>
<dbReference type="Pfam" id="PF00067">
    <property type="entry name" value="p450"/>
    <property type="match status" value="1"/>
</dbReference>
<dbReference type="FunFam" id="1.10.630.10:FF:000018">
    <property type="entry name" value="Cytochrome P450 monooxygenase"/>
    <property type="match status" value="1"/>
</dbReference>
<keyword evidence="9" id="KW-1185">Reference proteome</keyword>
<dbReference type="InterPro" id="IPR002397">
    <property type="entry name" value="Cyt_P450_B"/>
</dbReference>
<evidence type="ECO:0000256" key="6">
    <source>
        <dbReference type="ARBA" id="ARBA00023033"/>
    </source>
</evidence>
<proteinExistence type="inferred from homology"/>
<evidence type="ECO:0000256" key="1">
    <source>
        <dbReference type="ARBA" id="ARBA00010617"/>
    </source>
</evidence>
<dbReference type="GO" id="GO:0008395">
    <property type="term" value="F:steroid hydroxylase activity"/>
    <property type="evidence" value="ECO:0007669"/>
    <property type="project" value="TreeGrafter"/>
</dbReference>
<name>A0A0S4QZF6_9ACTN</name>
<dbReference type="InterPro" id="IPR017972">
    <property type="entry name" value="Cyt_P450_CS"/>
</dbReference>
<dbReference type="EMBL" id="FAOZ01000036">
    <property type="protein sequence ID" value="CUU60152.1"/>
    <property type="molecule type" value="Genomic_DNA"/>
</dbReference>
<organism evidence="8 9">
    <name type="scientific">Parafrankia irregularis</name>
    <dbReference type="NCBI Taxonomy" id="795642"/>
    <lineage>
        <taxon>Bacteria</taxon>
        <taxon>Bacillati</taxon>
        <taxon>Actinomycetota</taxon>
        <taxon>Actinomycetes</taxon>
        <taxon>Frankiales</taxon>
        <taxon>Frankiaceae</taxon>
        <taxon>Parafrankia</taxon>
    </lineage>
</organism>
<keyword evidence="3 7" id="KW-0479">Metal-binding</keyword>
<evidence type="ECO:0000256" key="7">
    <source>
        <dbReference type="RuleBase" id="RU000461"/>
    </source>
</evidence>
<gene>
    <name evidence="8" type="ORF">Ga0074812_13612</name>
</gene>
<evidence type="ECO:0000256" key="4">
    <source>
        <dbReference type="ARBA" id="ARBA00023002"/>
    </source>
</evidence>
<keyword evidence="6 7" id="KW-0503">Monooxygenase</keyword>
<keyword evidence="5 7" id="KW-0408">Iron</keyword>
<reference evidence="9" key="1">
    <citation type="submission" date="2015-11" db="EMBL/GenBank/DDBJ databases">
        <authorList>
            <person name="Varghese N."/>
        </authorList>
    </citation>
    <scope>NUCLEOTIDE SEQUENCE [LARGE SCALE GENOMIC DNA]</scope>
    <source>
        <strain evidence="9">DSM 45899</strain>
    </source>
</reference>
<evidence type="ECO:0000313" key="8">
    <source>
        <dbReference type="EMBL" id="CUU60152.1"/>
    </source>
</evidence>
<dbReference type="GO" id="GO:0036199">
    <property type="term" value="F:cholest-4-en-3-one 26-monooxygenase activity"/>
    <property type="evidence" value="ECO:0007669"/>
    <property type="project" value="TreeGrafter"/>
</dbReference>
<dbReference type="InterPro" id="IPR001128">
    <property type="entry name" value="Cyt_P450"/>
</dbReference>
<dbReference type="CDD" id="cd11078">
    <property type="entry name" value="CYP130-like"/>
    <property type="match status" value="1"/>
</dbReference>
<evidence type="ECO:0000256" key="2">
    <source>
        <dbReference type="ARBA" id="ARBA00022617"/>
    </source>
</evidence>
<dbReference type="InterPro" id="IPR036396">
    <property type="entry name" value="Cyt_P450_sf"/>
</dbReference>
<dbReference type="SUPFAM" id="SSF48264">
    <property type="entry name" value="Cytochrome P450"/>
    <property type="match status" value="1"/>
</dbReference>
<evidence type="ECO:0000313" key="9">
    <source>
        <dbReference type="Proteomes" id="UP000198802"/>
    </source>
</evidence>
<dbReference type="GO" id="GO:0005506">
    <property type="term" value="F:iron ion binding"/>
    <property type="evidence" value="ECO:0007669"/>
    <property type="project" value="InterPro"/>
</dbReference>
<dbReference type="GO" id="GO:0006707">
    <property type="term" value="P:cholesterol catabolic process"/>
    <property type="evidence" value="ECO:0007669"/>
    <property type="project" value="TreeGrafter"/>
</dbReference>
<sequence>MAREGLTVTDDLYWDPFDKIVDVDPYPVWRRMRDEAPVYRNDKLDFYALSRHSDVDEAHVDPATYSSAYGTVLELMGPEPLSTGQIIFMDPPAHTLLRALVSRAFTPRRVAALEGHIRQLCAELLDRQVGGGGFDYVQDFAALLPSMVISQLIGVNPEDREEIRQTIDQTFHIEDGKGMINDISFAAQIKLHTYFSEQIEARRREPRDDMMTGLAQAEITTAEGTRRLTTTEATDFTNLLVAAGTETVARLLGWACDLLESHPDQRADLAADPSGLANAVEETLRYEAPSPVQGRTTTRDVVLHGIEIPARSRILLLTASAGRDERKYPDADRYDVRRRFDSHVSFGHGPHFCLGAALARMEGRIALEETLRRFPSWEVDRDRAVRLHTSTVRGYEKLPVIV</sequence>
<keyword evidence="4 7" id="KW-0560">Oxidoreductase</keyword>